<evidence type="ECO:0000313" key="2">
    <source>
        <dbReference type="EMBL" id="MCR2835118.1"/>
    </source>
</evidence>
<keyword evidence="3" id="KW-1185">Reference proteome</keyword>
<comment type="caution">
    <text evidence="2">The sequence shown here is derived from an EMBL/GenBank/DDBJ whole genome shotgun (WGS) entry which is preliminary data.</text>
</comment>
<dbReference type="EMBL" id="JANKHH010000007">
    <property type="protein sequence ID" value="MCR2835118.1"/>
    <property type="molecule type" value="Genomic_DNA"/>
</dbReference>
<gene>
    <name evidence="2" type="ORF">NSO95_14305</name>
</gene>
<dbReference type="Proteomes" id="UP001206067">
    <property type="component" value="Unassembled WGS sequence"/>
</dbReference>
<dbReference type="InterPro" id="IPR048623">
    <property type="entry name" value="SDR-like_proteobact"/>
</dbReference>
<evidence type="ECO:0000259" key="1">
    <source>
        <dbReference type="Pfam" id="PF21777"/>
    </source>
</evidence>
<organism evidence="2 3">
    <name type="scientific">Parerythrobacter lacustris</name>
    <dbReference type="NCBI Taxonomy" id="2969984"/>
    <lineage>
        <taxon>Bacteria</taxon>
        <taxon>Pseudomonadati</taxon>
        <taxon>Pseudomonadota</taxon>
        <taxon>Alphaproteobacteria</taxon>
        <taxon>Sphingomonadales</taxon>
        <taxon>Erythrobacteraceae</taxon>
        <taxon>Parerythrobacter</taxon>
    </lineage>
</organism>
<name>A0ABT1XU08_9SPHN</name>
<protein>
    <recommendedName>
        <fullName evidence="1">Short chain dehydrogenase-like proteobacteria domain-containing protein</fullName>
    </recommendedName>
</protein>
<dbReference type="Pfam" id="PF21777">
    <property type="entry name" value="SDR-like"/>
    <property type="match status" value="1"/>
</dbReference>
<feature type="domain" description="Short chain dehydrogenase-like proteobacteria" evidence="1">
    <location>
        <begin position="5"/>
        <end position="101"/>
    </location>
</feature>
<proteinExistence type="predicted"/>
<accession>A0ABT1XU08</accession>
<reference evidence="2 3" key="1">
    <citation type="submission" date="2022-08" db="EMBL/GenBank/DDBJ databases">
        <title>Polyphasic taxonomy analysis of Qipengyuania sp.RS5-5.</title>
        <authorList>
            <person name="Xamxidin M."/>
            <person name="Wu M."/>
        </authorList>
    </citation>
    <scope>NUCLEOTIDE SEQUENCE [LARGE SCALE GENOMIC DNA]</scope>
    <source>
        <strain evidence="2 3">RS5-5</strain>
    </source>
</reference>
<dbReference type="RefSeq" id="WP_257596987.1">
    <property type="nucleotide sequence ID" value="NZ_JANKHH010000007.1"/>
</dbReference>
<sequence>MQTAIRVETLPESAIEAAEAFRARPLQNAQEILAQGQDVVFVLPPAGFDHADWRTAMAHDLARAHAPARVNIIAGADDAAITATLSYLENAPGVTGQYLPLAGAGRFDG</sequence>
<evidence type="ECO:0000313" key="3">
    <source>
        <dbReference type="Proteomes" id="UP001206067"/>
    </source>
</evidence>